<dbReference type="OrthoDB" id="5149792at2"/>
<dbReference type="GO" id="GO:0061504">
    <property type="term" value="P:cyclic threonylcarbamoyladenosine biosynthetic process"/>
    <property type="evidence" value="ECO:0007669"/>
    <property type="project" value="TreeGrafter"/>
</dbReference>
<dbReference type="Proteomes" id="UP000198480">
    <property type="component" value="Unassembled WGS sequence"/>
</dbReference>
<name>A0A239F6R1_9BACT</name>
<accession>A0A239F6R1</accession>
<dbReference type="PANTHER" id="PTHR43267">
    <property type="entry name" value="TRNA THREONYLCARBAMOYLADENOSINE DEHYDRATASE"/>
    <property type="match status" value="1"/>
</dbReference>
<evidence type="ECO:0000259" key="1">
    <source>
        <dbReference type="Pfam" id="PF00899"/>
    </source>
</evidence>
<gene>
    <name evidence="2" type="ORF">SAMN06295967_111144</name>
</gene>
<dbReference type="InterPro" id="IPR035985">
    <property type="entry name" value="Ubiquitin-activating_enz"/>
</dbReference>
<dbReference type="GO" id="GO:0061503">
    <property type="term" value="F:tRNA threonylcarbamoyladenosine dehydratase"/>
    <property type="evidence" value="ECO:0007669"/>
    <property type="project" value="TreeGrafter"/>
</dbReference>
<dbReference type="SUPFAM" id="SSF69572">
    <property type="entry name" value="Activating enzymes of the ubiquitin-like proteins"/>
    <property type="match status" value="1"/>
</dbReference>
<dbReference type="Pfam" id="PF00899">
    <property type="entry name" value="ThiF"/>
    <property type="match status" value="1"/>
</dbReference>
<dbReference type="InterPro" id="IPR045886">
    <property type="entry name" value="ThiF/MoeB/HesA"/>
</dbReference>
<dbReference type="GO" id="GO:0008641">
    <property type="term" value="F:ubiquitin-like modifier activating enzyme activity"/>
    <property type="evidence" value="ECO:0007669"/>
    <property type="project" value="InterPro"/>
</dbReference>
<keyword evidence="3" id="KW-1185">Reference proteome</keyword>
<proteinExistence type="predicted"/>
<reference evidence="3" key="1">
    <citation type="submission" date="2017-06" db="EMBL/GenBank/DDBJ databases">
        <authorList>
            <person name="Varghese N."/>
            <person name="Submissions S."/>
        </authorList>
    </citation>
    <scope>NUCLEOTIDE SEQUENCE [LARGE SCALE GENOMIC DNA]</scope>
    <source>
        <strain evidence="3">5C</strain>
    </source>
</reference>
<feature type="domain" description="THIF-type NAD/FAD binding fold" evidence="1">
    <location>
        <begin position="114"/>
        <end position="247"/>
    </location>
</feature>
<dbReference type="EMBL" id="FZOK01000011">
    <property type="protein sequence ID" value="SNS52505.1"/>
    <property type="molecule type" value="Genomic_DNA"/>
</dbReference>
<dbReference type="CDD" id="cd01483">
    <property type="entry name" value="E1_enzyme_family"/>
    <property type="match status" value="1"/>
</dbReference>
<sequence>MIAQTEFDLKDQTELLFLDPHNPCEMRNLEKIKSDPQITIVDQIQSQVAELIKLQNPSLKFSPQKLNTEVERFFKKTEAETYGVWVYYPWRKALVHLLQEKDFIAVRTVRNKYKITQEEQDLLATKKIGIIGLSVGQSVAISLAMERSFGELRIADFDTLELGNMNRLRNSVTNLGVPKTTLVKREIAEIDPFLKVTVFEEGITDQNLDKFFTKGGNLDLLIEECDSIEVKLKARIKAKELRIPVMMDTSDRGMMDIERFDLEENRPIFHGFLKEFGNEIEILKNLGELTPSLIMAILDYKNISDRGKYSLSELGKTITNWPQLGTSVIMGGAMCAHFARNILCGYNIKSGREYVDLDKFFRKADES</sequence>
<protein>
    <submittedName>
        <fullName evidence="2">ThiF family protein</fullName>
    </submittedName>
</protein>
<dbReference type="AlphaFoldDB" id="A0A239F6R1"/>
<evidence type="ECO:0000313" key="2">
    <source>
        <dbReference type="EMBL" id="SNS52505.1"/>
    </source>
</evidence>
<evidence type="ECO:0000313" key="3">
    <source>
        <dbReference type="Proteomes" id="UP000198480"/>
    </source>
</evidence>
<organism evidence="2 3">
    <name type="scientific">Belliella buryatensis</name>
    <dbReference type="NCBI Taxonomy" id="1500549"/>
    <lineage>
        <taxon>Bacteria</taxon>
        <taxon>Pseudomonadati</taxon>
        <taxon>Bacteroidota</taxon>
        <taxon>Cytophagia</taxon>
        <taxon>Cytophagales</taxon>
        <taxon>Cyclobacteriaceae</taxon>
        <taxon>Belliella</taxon>
    </lineage>
</organism>
<dbReference type="Gene3D" id="3.40.50.720">
    <property type="entry name" value="NAD(P)-binding Rossmann-like Domain"/>
    <property type="match status" value="1"/>
</dbReference>
<dbReference type="PANTHER" id="PTHR43267:SF3">
    <property type="entry name" value="THIF PROTEIN"/>
    <property type="match status" value="1"/>
</dbReference>
<dbReference type="InterPro" id="IPR000594">
    <property type="entry name" value="ThiF_NAD_FAD-bd"/>
</dbReference>